<gene>
    <name evidence="2" type="ORF">g.17088</name>
</gene>
<dbReference type="EMBL" id="GEBQ01018746">
    <property type="protein sequence ID" value="JAT21231.1"/>
    <property type="molecule type" value="Transcribed_RNA"/>
</dbReference>
<keyword evidence="1" id="KW-0175">Coiled coil</keyword>
<protein>
    <submittedName>
        <fullName evidence="2">Uncharacterized protein</fullName>
    </submittedName>
</protein>
<feature type="coiled-coil region" evidence="1">
    <location>
        <begin position="13"/>
        <end position="44"/>
    </location>
</feature>
<proteinExistence type="predicted"/>
<dbReference type="AlphaFoldDB" id="A0A1B6LC39"/>
<evidence type="ECO:0000313" key="2">
    <source>
        <dbReference type="EMBL" id="JAT21231.1"/>
    </source>
</evidence>
<accession>A0A1B6LC39</accession>
<evidence type="ECO:0000256" key="1">
    <source>
        <dbReference type="SAM" id="Coils"/>
    </source>
</evidence>
<sequence>MFGGFGDTFKNLTSQVEDAVEKTKKEVEELAIEKKNEAQSMLEQQAKKTGEALWNAKAGVEKTAVGAAVDAKKSAIDGFDKECATAEKTAEGAVKETTAATTEAAATTDAAADAATAAKGAVAGALGGMEGTIHTAVGGAVKQVEQVVDSKLKEADQFLDEKRDDLVKQVKDATSKAGGQAEEGIGSVLGKAKGLLNF</sequence>
<name>A0A1B6LC39_9HEMI</name>
<organism evidence="2">
    <name type="scientific">Graphocephala atropunctata</name>
    <dbReference type="NCBI Taxonomy" id="36148"/>
    <lineage>
        <taxon>Eukaryota</taxon>
        <taxon>Metazoa</taxon>
        <taxon>Ecdysozoa</taxon>
        <taxon>Arthropoda</taxon>
        <taxon>Hexapoda</taxon>
        <taxon>Insecta</taxon>
        <taxon>Pterygota</taxon>
        <taxon>Neoptera</taxon>
        <taxon>Paraneoptera</taxon>
        <taxon>Hemiptera</taxon>
        <taxon>Auchenorrhyncha</taxon>
        <taxon>Membracoidea</taxon>
        <taxon>Cicadellidae</taxon>
        <taxon>Cicadellinae</taxon>
        <taxon>Cicadellini</taxon>
        <taxon>Graphocephala</taxon>
    </lineage>
</organism>
<reference evidence="2" key="1">
    <citation type="submission" date="2015-11" db="EMBL/GenBank/DDBJ databases">
        <title>De novo transcriptome assembly of four potential Pierce s Disease insect vectors from Arizona vineyards.</title>
        <authorList>
            <person name="Tassone E.E."/>
        </authorList>
    </citation>
    <scope>NUCLEOTIDE SEQUENCE</scope>
</reference>